<dbReference type="AlphaFoldDB" id="A0A3Q2UZ26"/>
<dbReference type="GO" id="GO:0005634">
    <property type="term" value="C:nucleus"/>
    <property type="evidence" value="ECO:0007669"/>
    <property type="project" value="TreeGrafter"/>
</dbReference>
<comment type="similarity">
    <text evidence="7">Belongs to the TRAFAC class myosin-kinesin ATPase superfamily. Kinesin family.</text>
</comment>
<evidence type="ECO:0000259" key="11">
    <source>
        <dbReference type="PROSITE" id="PS50067"/>
    </source>
</evidence>
<dbReference type="GO" id="GO:0005524">
    <property type="term" value="F:ATP binding"/>
    <property type="evidence" value="ECO:0007669"/>
    <property type="project" value="UniProtKB-UniRule"/>
</dbReference>
<dbReference type="InterPro" id="IPR036961">
    <property type="entry name" value="Kinesin_motor_dom_sf"/>
</dbReference>
<dbReference type="GO" id="GO:0008017">
    <property type="term" value="F:microtubule binding"/>
    <property type="evidence" value="ECO:0007669"/>
    <property type="project" value="InterPro"/>
</dbReference>
<dbReference type="GO" id="GO:0007018">
    <property type="term" value="P:microtubule-based movement"/>
    <property type="evidence" value="ECO:0007669"/>
    <property type="project" value="InterPro"/>
</dbReference>
<dbReference type="GO" id="GO:0090307">
    <property type="term" value="P:mitotic spindle assembly"/>
    <property type="evidence" value="ECO:0007669"/>
    <property type="project" value="TreeGrafter"/>
</dbReference>
<dbReference type="GO" id="GO:0001525">
    <property type="term" value="P:angiogenesis"/>
    <property type="evidence" value="ECO:0007669"/>
    <property type="project" value="Ensembl"/>
</dbReference>
<dbReference type="InterPro" id="IPR001752">
    <property type="entry name" value="Kinesin_motor_dom"/>
</dbReference>
<feature type="signal peptide" evidence="10">
    <location>
        <begin position="1"/>
        <end position="33"/>
    </location>
</feature>
<dbReference type="GO" id="GO:0008574">
    <property type="term" value="F:plus-end-directed microtubule motor activity"/>
    <property type="evidence" value="ECO:0007669"/>
    <property type="project" value="TreeGrafter"/>
</dbReference>
<feature type="domain" description="Kinesin motor" evidence="11">
    <location>
        <begin position="1"/>
        <end position="85"/>
    </location>
</feature>
<keyword evidence="10" id="KW-0732">Signal</keyword>
<reference evidence="12" key="1">
    <citation type="submission" date="2025-08" db="UniProtKB">
        <authorList>
            <consortium name="Ensembl"/>
        </authorList>
    </citation>
    <scope>IDENTIFICATION</scope>
</reference>
<dbReference type="Pfam" id="PF13931">
    <property type="entry name" value="Microtub_bind"/>
    <property type="match status" value="1"/>
</dbReference>
<evidence type="ECO:0000256" key="4">
    <source>
        <dbReference type="ARBA" id="ARBA00022840"/>
    </source>
</evidence>
<feature type="chain" id="PRO_5018595738" evidence="10">
    <location>
        <begin position="34"/>
        <end position="654"/>
    </location>
</feature>
<dbReference type="PROSITE" id="PS50067">
    <property type="entry name" value="KINESIN_MOTOR_2"/>
    <property type="match status" value="2"/>
</dbReference>
<name>A0A3Q2UZ26_HAPBU</name>
<organism evidence="12 13">
    <name type="scientific">Haplochromis burtoni</name>
    <name type="common">Burton's mouthbrooder</name>
    <name type="synonym">Chromis burtoni</name>
    <dbReference type="NCBI Taxonomy" id="8153"/>
    <lineage>
        <taxon>Eukaryota</taxon>
        <taxon>Metazoa</taxon>
        <taxon>Chordata</taxon>
        <taxon>Craniata</taxon>
        <taxon>Vertebrata</taxon>
        <taxon>Euteleostomi</taxon>
        <taxon>Actinopterygii</taxon>
        <taxon>Neopterygii</taxon>
        <taxon>Teleostei</taxon>
        <taxon>Neoteleostei</taxon>
        <taxon>Acanthomorphata</taxon>
        <taxon>Ovalentaria</taxon>
        <taxon>Cichlomorphae</taxon>
        <taxon>Cichliformes</taxon>
        <taxon>Cichlidae</taxon>
        <taxon>African cichlids</taxon>
        <taxon>Pseudocrenilabrinae</taxon>
        <taxon>Haplochromini</taxon>
        <taxon>Haplochromis</taxon>
    </lineage>
</organism>
<feature type="domain" description="Kinesin motor" evidence="11">
    <location>
        <begin position="106"/>
        <end position="194"/>
    </location>
</feature>
<evidence type="ECO:0000313" key="13">
    <source>
        <dbReference type="Proteomes" id="UP000264840"/>
    </source>
</evidence>
<proteinExistence type="inferred from homology"/>
<feature type="region of interest" description="Disordered" evidence="9">
    <location>
        <begin position="620"/>
        <end position="654"/>
    </location>
</feature>
<keyword evidence="5 7" id="KW-0505">Motor protein</keyword>
<sequence>MSSNIQSGGKREEKGRNIQVVLCLCLLLCVSLPQVFGPSAKQIEVYRSVVCPILDEVIMGYNCTVFAYGQTGTGKTFTMEGERSPDEQFTWEEVSSALKWAHWFTNIGRSGAVDKRAREAGNINQSLLTLGRVITALVEKRPHVPYRESKLTRILQDSLGGRTKTSIIATVSPSSSNLEETLSTLEYASRAKNIMNKPEVNQKLTKRTLIKEYTEEIERLKRDLAATRDKHGTISGITAHEEQVTEYNDKIAIMEEELKKVTELFADSKARLEQCTADLDEKQQRCRAVFDLKLWFSPVRLSVSERAHGRVVRSDQCCVTKECVCVQEEHRRDMEEVLVVQTLMGLSAAKELNDSLRASMEKQRALAEAMKEMGVVFDSLVRELAAMREAAVQSLSALQAERDELEDKIRQAEEEIEQKVRETIQCLQDQLNLLTVKVKKKFTGLYSADLLSSSSRQSLEEMSGCCSHIHSSVTGLLERDLEWSSRVKEHAEKRAEEHLTLMRKVGSEAQDLRQSVEDCCSEQLRAAKADISNQQQEVTRALTTVKDQTSVDWSVLEEQRAELLQHVEASEQLVHSFLRDELQEDVPTGATPQRREFVYPRQLVKSRRRSELLESLRRQQEELQAAMEAEEEEELEEEDKQTDPVSFRTFILDL</sequence>
<dbReference type="SMART" id="SM00129">
    <property type="entry name" value="KISc"/>
    <property type="match status" value="1"/>
</dbReference>
<evidence type="ECO:0000256" key="2">
    <source>
        <dbReference type="ARBA" id="ARBA00022490"/>
    </source>
</evidence>
<keyword evidence="8" id="KW-0175">Coiled coil</keyword>
<comment type="caution">
    <text evidence="7">Lacks conserved residue(s) required for the propagation of feature annotation.</text>
</comment>
<dbReference type="GO" id="GO:0005876">
    <property type="term" value="C:spindle microtubule"/>
    <property type="evidence" value="ECO:0007669"/>
    <property type="project" value="TreeGrafter"/>
</dbReference>
<evidence type="ECO:0000313" key="12">
    <source>
        <dbReference type="Ensembl" id="ENSHBUP00000003314.1"/>
    </source>
</evidence>
<feature type="binding site" evidence="7">
    <location>
        <begin position="69"/>
        <end position="76"/>
    </location>
    <ligand>
        <name>ATP</name>
        <dbReference type="ChEBI" id="CHEBI:30616"/>
    </ligand>
</feature>
<evidence type="ECO:0000256" key="6">
    <source>
        <dbReference type="ARBA" id="ARBA00023212"/>
    </source>
</evidence>
<evidence type="ECO:0000256" key="1">
    <source>
        <dbReference type="ARBA" id="ARBA00004245"/>
    </source>
</evidence>
<accession>A0A3Q2UZ26</accession>
<evidence type="ECO:0000256" key="10">
    <source>
        <dbReference type="SAM" id="SignalP"/>
    </source>
</evidence>
<evidence type="ECO:0000256" key="9">
    <source>
        <dbReference type="SAM" id="MobiDB-lite"/>
    </source>
</evidence>
<comment type="subcellular location">
    <subcellularLocation>
        <location evidence="1">Cytoplasm</location>
        <location evidence="1">Cytoskeleton</location>
    </subcellularLocation>
</comment>
<dbReference type="GeneTree" id="ENSGT00940000155921"/>
<dbReference type="GO" id="GO:0072686">
    <property type="term" value="C:mitotic spindle"/>
    <property type="evidence" value="ECO:0007669"/>
    <property type="project" value="TreeGrafter"/>
</dbReference>
<evidence type="ECO:0000256" key="7">
    <source>
        <dbReference type="PROSITE-ProRule" id="PRU00283"/>
    </source>
</evidence>
<evidence type="ECO:0000256" key="5">
    <source>
        <dbReference type="ARBA" id="ARBA00023175"/>
    </source>
</evidence>
<dbReference type="GO" id="GO:0051726">
    <property type="term" value="P:regulation of cell cycle"/>
    <property type="evidence" value="ECO:0007669"/>
    <property type="project" value="Ensembl"/>
</dbReference>
<dbReference type="Proteomes" id="UP000264840">
    <property type="component" value="Unplaced"/>
</dbReference>
<evidence type="ECO:0000256" key="3">
    <source>
        <dbReference type="ARBA" id="ARBA00022741"/>
    </source>
</evidence>
<dbReference type="InterPro" id="IPR047149">
    <property type="entry name" value="KIF11-like"/>
</dbReference>
<dbReference type="Gene3D" id="3.40.850.10">
    <property type="entry name" value="Kinesin motor domain"/>
    <property type="match status" value="2"/>
</dbReference>
<dbReference type="Pfam" id="PF00225">
    <property type="entry name" value="Kinesin"/>
    <property type="match status" value="2"/>
</dbReference>
<feature type="coiled-coil region" evidence="8">
    <location>
        <begin position="203"/>
        <end position="285"/>
    </location>
</feature>
<dbReference type="GO" id="GO:0051231">
    <property type="term" value="P:spindle elongation"/>
    <property type="evidence" value="ECO:0007669"/>
    <property type="project" value="TreeGrafter"/>
</dbReference>
<evidence type="ECO:0000256" key="8">
    <source>
        <dbReference type="SAM" id="Coils"/>
    </source>
</evidence>
<protein>
    <submittedName>
        <fullName evidence="12">Kinesin family member 11</fullName>
    </submittedName>
</protein>
<keyword evidence="6" id="KW-0206">Cytoskeleton</keyword>
<dbReference type="PRINTS" id="PR00380">
    <property type="entry name" value="KINESINHEAVY"/>
</dbReference>
<dbReference type="PANTHER" id="PTHR47970">
    <property type="entry name" value="KINESIN-LIKE PROTEIN KIF11"/>
    <property type="match status" value="1"/>
</dbReference>
<keyword evidence="4 7" id="KW-0067">ATP-binding</keyword>
<dbReference type="STRING" id="8153.ENSHBUP00000003314"/>
<feature type="coiled-coil region" evidence="8">
    <location>
        <begin position="353"/>
        <end position="422"/>
    </location>
</feature>
<dbReference type="SUPFAM" id="SSF52540">
    <property type="entry name" value="P-loop containing nucleoside triphosphate hydrolases"/>
    <property type="match status" value="1"/>
</dbReference>
<keyword evidence="2" id="KW-0963">Cytoplasm</keyword>
<keyword evidence="13" id="KW-1185">Reference proteome</keyword>
<dbReference type="InterPro" id="IPR025901">
    <property type="entry name" value="Kinesin-assoc_MT-bd_dom"/>
</dbReference>
<dbReference type="InterPro" id="IPR027417">
    <property type="entry name" value="P-loop_NTPase"/>
</dbReference>
<dbReference type="Ensembl" id="ENSHBUT00000010610.1">
    <property type="protein sequence ID" value="ENSHBUP00000003314.1"/>
    <property type="gene ID" value="ENSHBUG00000004589.1"/>
</dbReference>
<feature type="compositionally biased region" description="Acidic residues" evidence="9">
    <location>
        <begin position="628"/>
        <end position="640"/>
    </location>
</feature>
<dbReference type="OMA" id="ITCYILP"/>
<reference evidence="12" key="2">
    <citation type="submission" date="2025-09" db="UniProtKB">
        <authorList>
            <consortium name="Ensembl"/>
        </authorList>
    </citation>
    <scope>IDENTIFICATION</scope>
</reference>
<dbReference type="PANTHER" id="PTHR47970:SF12">
    <property type="entry name" value="KINESIN FAMILY MEMBER 11"/>
    <property type="match status" value="1"/>
</dbReference>
<keyword evidence="3 7" id="KW-0547">Nucleotide-binding</keyword>
<dbReference type="GO" id="GO:0022008">
    <property type="term" value="P:neurogenesis"/>
    <property type="evidence" value="ECO:0007669"/>
    <property type="project" value="Ensembl"/>
</dbReference>